<organism evidence="1 2">
    <name type="scientific">Hwangdonia lutea</name>
    <dbReference type="NCBI Taxonomy" id="3075823"/>
    <lineage>
        <taxon>Bacteria</taxon>
        <taxon>Pseudomonadati</taxon>
        <taxon>Bacteroidota</taxon>
        <taxon>Flavobacteriia</taxon>
        <taxon>Flavobacteriales</taxon>
        <taxon>Flavobacteriaceae</taxon>
        <taxon>Hwangdonia</taxon>
    </lineage>
</organism>
<dbReference type="SUPFAM" id="SSF117991">
    <property type="entry name" value="YbeD/HP0495-like"/>
    <property type="match status" value="1"/>
</dbReference>
<name>A0AA97EMN1_9FLAO</name>
<dbReference type="KEGG" id="hws:RNZ46_00420"/>
<evidence type="ECO:0000313" key="2">
    <source>
        <dbReference type="Proteomes" id="UP001302486"/>
    </source>
</evidence>
<dbReference type="RefSeq" id="WP_316983427.1">
    <property type="nucleotide sequence ID" value="NZ_CP136521.1"/>
</dbReference>
<keyword evidence="2" id="KW-1185">Reference proteome</keyword>
<gene>
    <name evidence="1" type="ORF">RNZ46_00420</name>
</gene>
<reference evidence="2" key="1">
    <citation type="submission" date="2024-06" db="EMBL/GenBank/DDBJ databases">
        <title>Hwangdonia haimaensis gen. nov., sp. nov., a member of the family Flavobacteriaceae isolated from the haima cold seep.</title>
        <authorList>
            <person name="Li J."/>
        </authorList>
    </citation>
    <scope>NUCLEOTIDE SEQUENCE [LARGE SCALE GENOMIC DNA]</scope>
    <source>
        <strain evidence="2">SCSIO 19198</strain>
    </source>
</reference>
<dbReference type="Proteomes" id="UP001302486">
    <property type="component" value="Chromosome"/>
</dbReference>
<proteinExistence type="predicted"/>
<dbReference type="AlphaFoldDB" id="A0AA97EMN1"/>
<dbReference type="Gene3D" id="3.30.70.260">
    <property type="match status" value="1"/>
</dbReference>
<evidence type="ECO:0000313" key="1">
    <source>
        <dbReference type="EMBL" id="WOD43746.1"/>
    </source>
</evidence>
<protein>
    <submittedName>
        <fullName evidence="1">DUF493 family protein</fullName>
    </submittedName>
</protein>
<dbReference type="InterPro" id="IPR027471">
    <property type="entry name" value="YbeD-like_sf"/>
</dbReference>
<dbReference type="Pfam" id="PF04359">
    <property type="entry name" value="DUF493"/>
    <property type="match status" value="1"/>
</dbReference>
<sequence length="97" mass="10947">MSTPTNSEEFYKKLKSQLQDTALWPTAYLYKFIVKSDLKKIAEVEAIFDNMGAVIKTTASKNGKYTSISVNLRMHNPDAVIKKYKEVAEKVEGVISL</sequence>
<dbReference type="EMBL" id="CP136521">
    <property type="protein sequence ID" value="WOD43746.1"/>
    <property type="molecule type" value="Genomic_DNA"/>
</dbReference>
<accession>A0AA97EMN1</accession>
<dbReference type="InterPro" id="IPR007454">
    <property type="entry name" value="UPF0250_YbeD-like"/>
</dbReference>